<dbReference type="PATRIC" id="fig|1321820.3.peg.393"/>
<evidence type="ECO:0000256" key="1">
    <source>
        <dbReference type="ARBA" id="ARBA00043967"/>
    </source>
</evidence>
<dbReference type="InterPro" id="IPR011542">
    <property type="entry name" value="SUF_FeS_clus_asmbl_SufD"/>
</dbReference>
<sequence>MENNKLKLSIKTLKSVFSDTNEPTWFLNIRKLAMYKSYTLPFPKLESMDLESWQLFNINFSNLRLSNEKININEIKDKYNIKDSDIVVIQKNNTILYINIPEQYKEKLVIKNIFEAMNNDHIKDSFLSVVDYAESKVTAVHYSLLNAGLFVETKDNVVIDEPIQYIVITDKKQSLFNHVTIKAGKNSSLNFVENYINNLKKDDTPFSIVVEVVAEENAKVNYSSITNLPKGKRGTILRRGLTNDNSLINWNVAAMDEADVYHDNTTNILGNGSEANLKIVTLGVKEQKTYFNSEVVNQGLNSRGDILQHGVMLDRSHIVFNGVGFIVKGATGSNAYQSSRMLTLSSEAKGNANPMLLIDENDVMAGHGASLGRIDEEQLYYLQSRGLSKKESSRLLVHGFLSPVISELTVDFIKEMATVLIDEKINNNESE</sequence>
<keyword evidence="4" id="KW-1185">Reference proteome</keyword>
<dbReference type="GO" id="GO:0016226">
    <property type="term" value="P:iron-sulfur cluster assembly"/>
    <property type="evidence" value="ECO:0007669"/>
    <property type="project" value="InterPro"/>
</dbReference>
<reference evidence="3 4" key="1">
    <citation type="submission" date="2013-08" db="EMBL/GenBank/DDBJ databases">
        <authorList>
            <person name="Weinstock G."/>
            <person name="Sodergren E."/>
            <person name="Wylie T."/>
            <person name="Fulton L."/>
            <person name="Fulton R."/>
            <person name="Fronick C."/>
            <person name="O'Laughlin M."/>
            <person name="Godfrey J."/>
            <person name="Miner T."/>
            <person name="Herter B."/>
            <person name="Appelbaum E."/>
            <person name="Cordes M."/>
            <person name="Lek S."/>
            <person name="Wollam A."/>
            <person name="Pepin K.H."/>
            <person name="Palsikar V.B."/>
            <person name="Mitreva M."/>
            <person name="Wilson R.K."/>
        </authorList>
    </citation>
    <scope>NUCLEOTIDE SEQUENCE [LARGE SCALE GENOMIC DNA]</scope>
    <source>
        <strain evidence="3 4">ATCC 700627</strain>
    </source>
</reference>
<dbReference type="NCBIfam" id="TIGR01981">
    <property type="entry name" value="sufD"/>
    <property type="match status" value="1"/>
</dbReference>
<dbReference type="Proteomes" id="UP000016637">
    <property type="component" value="Unassembled WGS sequence"/>
</dbReference>
<comment type="similarity">
    <text evidence="1">Belongs to the iron-sulfur cluster assembly SufBD family.</text>
</comment>
<gene>
    <name evidence="3" type="ORF">HMPREF1983_00399</name>
</gene>
<feature type="domain" description="SUF system FeS cluster assembly SufBD core" evidence="2">
    <location>
        <begin position="168"/>
        <end position="400"/>
    </location>
</feature>
<accession>U2S218</accession>
<dbReference type="InterPro" id="IPR037284">
    <property type="entry name" value="SUF_FeS_clus_asmbl_SufBD_sf"/>
</dbReference>
<dbReference type="InterPro" id="IPR000825">
    <property type="entry name" value="SUF_FeS_clus_asmbl_SufBD_core"/>
</dbReference>
<proteinExistence type="inferred from homology"/>
<dbReference type="InterPro" id="IPR055346">
    <property type="entry name" value="Fe-S_cluster_assembly_SufBD"/>
</dbReference>
<dbReference type="RefSeq" id="WP_021752760.1">
    <property type="nucleotide sequence ID" value="NZ_KI271821.1"/>
</dbReference>
<evidence type="ECO:0000259" key="2">
    <source>
        <dbReference type="Pfam" id="PF01458"/>
    </source>
</evidence>
<dbReference type="SUPFAM" id="SSF101960">
    <property type="entry name" value="Stabilizer of iron transporter SufD"/>
    <property type="match status" value="1"/>
</dbReference>
<dbReference type="AlphaFoldDB" id="U2S218"/>
<dbReference type="HOGENOM" id="CLU_026231_3_0_9"/>
<organism evidence="3 4">
    <name type="scientific">Gemella bergeri ATCC 700627</name>
    <dbReference type="NCBI Taxonomy" id="1321820"/>
    <lineage>
        <taxon>Bacteria</taxon>
        <taxon>Bacillati</taxon>
        <taxon>Bacillota</taxon>
        <taxon>Bacilli</taxon>
        <taxon>Bacillales</taxon>
        <taxon>Gemellaceae</taxon>
        <taxon>Gemella</taxon>
    </lineage>
</organism>
<dbReference type="PANTHER" id="PTHR30508:SF1">
    <property type="entry name" value="UPF0051 PROTEIN ABCI8, CHLOROPLASTIC-RELATED"/>
    <property type="match status" value="1"/>
</dbReference>
<dbReference type="EMBL" id="AWVP01000020">
    <property type="protein sequence ID" value="ERK59798.1"/>
    <property type="molecule type" value="Genomic_DNA"/>
</dbReference>
<name>U2S218_9BACL</name>
<comment type="caution">
    <text evidence="3">The sequence shown here is derived from an EMBL/GenBank/DDBJ whole genome shotgun (WGS) entry which is preliminary data.</text>
</comment>
<dbReference type="PANTHER" id="PTHR30508">
    <property type="entry name" value="FES CLUSTER ASSEMBLY PROTEIN SUF"/>
    <property type="match status" value="1"/>
</dbReference>
<dbReference type="Pfam" id="PF01458">
    <property type="entry name" value="SUFBD_core"/>
    <property type="match status" value="1"/>
</dbReference>
<protein>
    <submittedName>
        <fullName evidence="3">Putative FeS assembly protein SufD</fullName>
    </submittedName>
</protein>
<dbReference type="eggNOG" id="COG0719">
    <property type="taxonomic scope" value="Bacteria"/>
</dbReference>
<evidence type="ECO:0000313" key="3">
    <source>
        <dbReference type="EMBL" id="ERK59798.1"/>
    </source>
</evidence>
<evidence type="ECO:0000313" key="4">
    <source>
        <dbReference type="Proteomes" id="UP000016637"/>
    </source>
</evidence>